<sequence length="461" mass="53108">MGYCTRRYLFLSVCLLQMVSVVQRQVFDFLGFLWIPILYLLWHIFWLGWNIFLICLYLNVGTLDHEKNKVLKLDLKSDSWWKREGPGCKVRNVDPATVEYEGCLVSYIHIEIFQAGLQCFFALLNCIIGLCLSRTFLEEDDTFNFEKPDGPDNFLLHPMYVSSSDNLHSSNRHINLTKKHVLPNTSASFLSCLYLYQTTSRKSSRKNTKQRMSLYSIEFSSQIENRHGDSDNDFDHVPPPVSPKPMTPRRVKRRSVMTRGSSGRHSTSSRRNSQSRSSTRSSRRMAQNPVTRLLEQQQKCQAYDSPASPSPIESPLSNYYTASNNNLISQQSWQVNGHTNPTYQQSSQHSLNDTEDLDELYNNRPASVRSSYSNFHGTRALNYSPPKHYHSHATPQVPQKRNNPNRNSMRSMAFLNNGPPAYTSQVQPHVDSETPIPILLLKSNRNLVRIIKRLVELRTII</sequence>
<feature type="region of interest" description="Disordered" evidence="8">
    <location>
        <begin position="367"/>
        <end position="408"/>
    </location>
</feature>
<feature type="transmembrane region" description="Helical" evidence="7">
    <location>
        <begin position="40"/>
        <end position="60"/>
    </location>
</feature>
<evidence type="ECO:0000256" key="1">
    <source>
        <dbReference type="ARBA" id="ARBA00004651"/>
    </source>
</evidence>
<comment type="similarity">
    <text evidence="2 7">Belongs to the NKAIN family.</text>
</comment>
<feature type="compositionally biased region" description="Polar residues" evidence="8">
    <location>
        <begin position="367"/>
        <end position="376"/>
    </location>
</feature>
<keyword evidence="4 7" id="KW-0812">Transmembrane</keyword>
<accession>A0ABQ9K2I2</accession>
<comment type="subcellular location">
    <subcellularLocation>
        <location evidence="1 7">Cell membrane</location>
        <topology evidence="1 7">Multi-pass membrane protein</topology>
    </subcellularLocation>
</comment>
<comment type="caution">
    <text evidence="9">The sequence shown here is derived from an EMBL/GenBank/DDBJ whole genome shotgun (WGS) entry which is preliminary data.</text>
</comment>
<evidence type="ECO:0000313" key="10">
    <source>
        <dbReference type="Proteomes" id="UP001162164"/>
    </source>
</evidence>
<keyword evidence="5 7" id="KW-1133">Transmembrane helix</keyword>
<dbReference type="PANTHER" id="PTHR13084:SF6">
    <property type="entry name" value="SODIUM_POTASSIUM-TRANSPORTING ATPASE SUBUNIT BETA-1-INTERACTING PROTEIN"/>
    <property type="match status" value="1"/>
</dbReference>
<dbReference type="EMBL" id="JAPWTJ010000033">
    <property type="protein sequence ID" value="KAJ8984510.1"/>
    <property type="molecule type" value="Genomic_DNA"/>
</dbReference>
<feature type="compositionally biased region" description="Basic and acidic residues" evidence="8">
    <location>
        <begin position="225"/>
        <end position="236"/>
    </location>
</feature>
<feature type="region of interest" description="Disordered" evidence="8">
    <location>
        <begin position="225"/>
        <end position="318"/>
    </location>
</feature>
<evidence type="ECO:0000256" key="5">
    <source>
        <dbReference type="ARBA" id="ARBA00022989"/>
    </source>
</evidence>
<evidence type="ECO:0000256" key="3">
    <source>
        <dbReference type="ARBA" id="ARBA00022475"/>
    </source>
</evidence>
<evidence type="ECO:0000256" key="8">
    <source>
        <dbReference type="SAM" id="MobiDB-lite"/>
    </source>
</evidence>
<keyword evidence="6 7" id="KW-0472">Membrane</keyword>
<organism evidence="9 10">
    <name type="scientific">Molorchus minor</name>
    <dbReference type="NCBI Taxonomy" id="1323400"/>
    <lineage>
        <taxon>Eukaryota</taxon>
        <taxon>Metazoa</taxon>
        <taxon>Ecdysozoa</taxon>
        <taxon>Arthropoda</taxon>
        <taxon>Hexapoda</taxon>
        <taxon>Insecta</taxon>
        <taxon>Pterygota</taxon>
        <taxon>Neoptera</taxon>
        <taxon>Endopterygota</taxon>
        <taxon>Coleoptera</taxon>
        <taxon>Polyphaga</taxon>
        <taxon>Cucujiformia</taxon>
        <taxon>Chrysomeloidea</taxon>
        <taxon>Cerambycidae</taxon>
        <taxon>Lamiinae</taxon>
        <taxon>Monochamini</taxon>
        <taxon>Molorchus</taxon>
    </lineage>
</organism>
<comment type="caution">
    <text evidence="7">Lacks conserved residue(s) required for the propagation of feature annotation.</text>
</comment>
<feature type="compositionally biased region" description="Pro residues" evidence="8">
    <location>
        <begin position="237"/>
        <end position="246"/>
    </location>
</feature>
<feature type="compositionally biased region" description="Polar residues" evidence="8">
    <location>
        <begin position="288"/>
        <end position="300"/>
    </location>
</feature>
<feature type="compositionally biased region" description="Low complexity" evidence="8">
    <location>
        <begin position="258"/>
        <end position="280"/>
    </location>
</feature>
<evidence type="ECO:0000256" key="4">
    <source>
        <dbReference type="ARBA" id="ARBA00022692"/>
    </source>
</evidence>
<dbReference type="InterPro" id="IPR008516">
    <property type="entry name" value="Na/K-Atpase_Interacting"/>
</dbReference>
<protein>
    <recommendedName>
        <fullName evidence="7">Sodium/potassium-transporting ATPase subunit beta-1-interacting protein</fullName>
        <shortName evidence="7">Na(+)/K(+)-transporting ATPase subunit beta-1-interacting protein</shortName>
    </recommendedName>
</protein>
<dbReference type="PANTHER" id="PTHR13084">
    <property type="entry name" value="T-CELL LYMPHOMA BREAKPOINT-ASSOCIATED TARGET 1-RELATED"/>
    <property type="match status" value="1"/>
</dbReference>
<dbReference type="Pfam" id="PF05640">
    <property type="entry name" value="NKAIN"/>
    <property type="match status" value="1"/>
</dbReference>
<evidence type="ECO:0000256" key="2">
    <source>
        <dbReference type="ARBA" id="ARBA00006364"/>
    </source>
</evidence>
<evidence type="ECO:0000256" key="6">
    <source>
        <dbReference type="ARBA" id="ARBA00023136"/>
    </source>
</evidence>
<keyword evidence="3 7" id="KW-1003">Cell membrane</keyword>
<name>A0ABQ9K2I2_9CUCU</name>
<evidence type="ECO:0000256" key="7">
    <source>
        <dbReference type="RuleBase" id="RU368041"/>
    </source>
</evidence>
<feature type="compositionally biased region" description="Basic residues" evidence="8">
    <location>
        <begin position="247"/>
        <end position="256"/>
    </location>
</feature>
<evidence type="ECO:0000313" key="9">
    <source>
        <dbReference type="EMBL" id="KAJ8984510.1"/>
    </source>
</evidence>
<gene>
    <name evidence="9" type="ORF">NQ317_010981</name>
</gene>
<reference evidence="9" key="1">
    <citation type="journal article" date="2023" name="Insect Mol. Biol.">
        <title>Genome sequencing provides insights into the evolution of gene families encoding plant cell wall-degrading enzymes in longhorned beetles.</title>
        <authorList>
            <person name="Shin N.R."/>
            <person name="Okamura Y."/>
            <person name="Kirsch R."/>
            <person name="Pauchet Y."/>
        </authorList>
    </citation>
    <scope>NUCLEOTIDE SEQUENCE</scope>
    <source>
        <strain evidence="9">MMC_N1</strain>
    </source>
</reference>
<proteinExistence type="inferred from homology"/>
<dbReference type="Proteomes" id="UP001162164">
    <property type="component" value="Unassembled WGS sequence"/>
</dbReference>
<keyword evidence="10" id="KW-1185">Reference proteome</keyword>